<sequence>MESKGFTLFAWSDELRVDVDRGNAETFGSDEPREVGFQPIIEPVFDNVMKKDEVLPIEHNSSRITVLTPHELVAMKLPACRQGMHLHGRPRWWPVTRR</sequence>
<protein>
    <submittedName>
        <fullName evidence="1">Uncharacterized protein</fullName>
    </submittedName>
</protein>
<comment type="caution">
    <text evidence="1">The sequence shown here is derived from an EMBL/GenBank/DDBJ whole genome shotgun (WGS) entry which is preliminary data.</text>
</comment>
<accession>A0A158F8C9</accession>
<evidence type="ECO:0000313" key="2">
    <source>
        <dbReference type="Proteomes" id="UP000054770"/>
    </source>
</evidence>
<gene>
    <name evidence="1" type="ORF">AWB68_00365</name>
</gene>
<proteinExistence type="predicted"/>
<keyword evidence="2" id="KW-1185">Reference proteome</keyword>
<reference evidence="1" key="1">
    <citation type="submission" date="2016-01" db="EMBL/GenBank/DDBJ databases">
        <authorList>
            <person name="Peeters C."/>
        </authorList>
    </citation>
    <scope>NUCLEOTIDE SEQUENCE [LARGE SCALE GENOMIC DNA]</scope>
    <source>
        <strain evidence="1">LMG 22940</strain>
    </source>
</reference>
<name>A0A158F8C9_9BURK</name>
<evidence type="ECO:0000313" key="1">
    <source>
        <dbReference type="EMBL" id="SAL15589.1"/>
    </source>
</evidence>
<dbReference type="EMBL" id="FCON02000002">
    <property type="protein sequence ID" value="SAL15589.1"/>
    <property type="molecule type" value="Genomic_DNA"/>
</dbReference>
<organism evidence="1 2">
    <name type="scientific">Caballeronia choica</name>
    <dbReference type="NCBI Taxonomy" id="326476"/>
    <lineage>
        <taxon>Bacteria</taxon>
        <taxon>Pseudomonadati</taxon>
        <taxon>Pseudomonadota</taxon>
        <taxon>Betaproteobacteria</taxon>
        <taxon>Burkholderiales</taxon>
        <taxon>Burkholderiaceae</taxon>
        <taxon>Caballeronia</taxon>
    </lineage>
</organism>
<dbReference type="Proteomes" id="UP000054770">
    <property type="component" value="Unassembled WGS sequence"/>
</dbReference>
<dbReference type="AlphaFoldDB" id="A0A158F8C9"/>